<dbReference type="InterPro" id="IPR051604">
    <property type="entry name" value="Ergot_Alk_Oxidoreductase"/>
</dbReference>
<dbReference type="Gene3D" id="3.40.50.720">
    <property type="entry name" value="NAD(P)-binding Rossmann-like Domain"/>
    <property type="match status" value="1"/>
</dbReference>
<sequence>MILVTGASGTVGGETARLLAEGGHRARLLLRDPARLPDPRPAAEVVVGDYDDPEALRAAMSGVRAALIVTADPSAPRHDAALVRAARQAGARRLVKLSALAVANPAADDLITRWQREAEETVRSSGLEYTLLRPRAFMSNTLGWAEEIRRTGTVRAWPVDAPSACVDPRDVAAVAVRALTEPGHAGCAYPLTGPRALTVRQQVAVLAHALGRPLAVEELSEGELRRRLARRWPEPLADALAEMAARRLDGGTARVDPTVEKLLGRPARDYSQWVSEHLSAFR</sequence>
<dbReference type="PANTHER" id="PTHR43162">
    <property type="match status" value="1"/>
</dbReference>
<organism evidence="2 3">
    <name type="scientific">Streptomyces macrosporus</name>
    <dbReference type="NCBI Taxonomy" id="44032"/>
    <lineage>
        <taxon>Bacteria</taxon>
        <taxon>Bacillati</taxon>
        <taxon>Actinomycetota</taxon>
        <taxon>Actinomycetes</taxon>
        <taxon>Kitasatosporales</taxon>
        <taxon>Streptomycetaceae</taxon>
        <taxon>Streptomyces</taxon>
    </lineage>
</organism>
<evidence type="ECO:0000313" key="2">
    <source>
        <dbReference type="EMBL" id="GAA2427710.1"/>
    </source>
</evidence>
<evidence type="ECO:0000259" key="1">
    <source>
        <dbReference type="Pfam" id="PF13460"/>
    </source>
</evidence>
<name>A0ABN3JGA4_9ACTN</name>
<keyword evidence="3" id="KW-1185">Reference proteome</keyword>
<accession>A0ABN3JGA4</accession>
<reference evidence="2 3" key="1">
    <citation type="journal article" date="2019" name="Int. J. Syst. Evol. Microbiol.">
        <title>The Global Catalogue of Microorganisms (GCM) 10K type strain sequencing project: providing services to taxonomists for standard genome sequencing and annotation.</title>
        <authorList>
            <consortium name="The Broad Institute Genomics Platform"/>
            <consortium name="The Broad Institute Genome Sequencing Center for Infectious Disease"/>
            <person name="Wu L."/>
            <person name="Ma J."/>
        </authorList>
    </citation>
    <scope>NUCLEOTIDE SEQUENCE [LARGE SCALE GENOMIC DNA]</scope>
    <source>
        <strain evidence="2 3">JCM 6305</strain>
    </source>
</reference>
<dbReference type="EMBL" id="BAAASZ010000006">
    <property type="protein sequence ID" value="GAA2427710.1"/>
    <property type="molecule type" value="Genomic_DNA"/>
</dbReference>
<proteinExistence type="predicted"/>
<evidence type="ECO:0000313" key="3">
    <source>
        <dbReference type="Proteomes" id="UP001501638"/>
    </source>
</evidence>
<dbReference type="Pfam" id="PF13460">
    <property type="entry name" value="NAD_binding_10"/>
    <property type="match status" value="1"/>
</dbReference>
<comment type="caution">
    <text evidence="2">The sequence shown here is derived from an EMBL/GenBank/DDBJ whole genome shotgun (WGS) entry which is preliminary data.</text>
</comment>
<feature type="domain" description="NAD(P)-binding" evidence="1">
    <location>
        <begin position="6"/>
        <end position="182"/>
    </location>
</feature>
<dbReference type="Gene3D" id="3.90.25.10">
    <property type="entry name" value="UDP-galactose 4-epimerase, domain 1"/>
    <property type="match status" value="1"/>
</dbReference>
<dbReference type="SUPFAM" id="SSF51735">
    <property type="entry name" value="NAD(P)-binding Rossmann-fold domains"/>
    <property type="match status" value="1"/>
</dbReference>
<dbReference type="InterPro" id="IPR016040">
    <property type="entry name" value="NAD(P)-bd_dom"/>
</dbReference>
<protein>
    <submittedName>
        <fullName evidence="2">NAD(P)H-binding protein</fullName>
    </submittedName>
</protein>
<gene>
    <name evidence="2" type="ORF">GCM10010405_07880</name>
</gene>
<dbReference type="RefSeq" id="WP_344320620.1">
    <property type="nucleotide sequence ID" value="NZ_BAAASZ010000006.1"/>
</dbReference>
<dbReference type="Proteomes" id="UP001501638">
    <property type="component" value="Unassembled WGS sequence"/>
</dbReference>
<dbReference type="PANTHER" id="PTHR43162:SF1">
    <property type="entry name" value="PRESTALK A DIFFERENTIATION PROTEIN A"/>
    <property type="match status" value="1"/>
</dbReference>
<dbReference type="InterPro" id="IPR036291">
    <property type="entry name" value="NAD(P)-bd_dom_sf"/>
</dbReference>